<dbReference type="EMBL" id="JAWDJW010001933">
    <property type="protein sequence ID" value="KAK3078393.1"/>
    <property type="molecule type" value="Genomic_DNA"/>
</dbReference>
<organism evidence="1 2">
    <name type="scientific">Coniosporium uncinatum</name>
    <dbReference type="NCBI Taxonomy" id="93489"/>
    <lineage>
        <taxon>Eukaryota</taxon>
        <taxon>Fungi</taxon>
        <taxon>Dikarya</taxon>
        <taxon>Ascomycota</taxon>
        <taxon>Pezizomycotina</taxon>
        <taxon>Dothideomycetes</taxon>
        <taxon>Dothideomycetes incertae sedis</taxon>
        <taxon>Coniosporium</taxon>
    </lineage>
</organism>
<sequence>VNRHLQAPLSPSSGSSDIDRDLTTAAGGLAAGGAAGYAARDMQDSGAPPVESQGYVSPVQSTVQTQPPTQFPPQQQQAKQYQPQEYQPEQYQPEQYQPQSVQTYQPQPPQQVQTYQPQPLQAYALPGQTYPSQPSQPTTYSYDPATTSNLGLQPQAQQQSTFTPDERHGSTYGDWMAPAAGGAVLGAGAVGAGEYWHKKRQQAEQLPQDTQKDEALPEAVEPSAAPIPLRNPARAPAGATDEPTPGPTRPTSRFSATTMGSEFPTSAASYQQEKSEGSGSEGSGGDDAATTPVHTAYDTNPDGSVNARRTGHIFPSVIRHDTSTSISNLHVPGEYPRGSAA</sequence>
<proteinExistence type="predicted"/>
<gene>
    <name evidence="1" type="ORF">LTS18_007619</name>
</gene>
<name>A0ACC3DP41_9PEZI</name>
<keyword evidence="2" id="KW-1185">Reference proteome</keyword>
<reference evidence="1" key="1">
    <citation type="submission" date="2024-09" db="EMBL/GenBank/DDBJ databases">
        <title>Black Yeasts Isolated from many extreme environments.</title>
        <authorList>
            <person name="Coleine C."/>
            <person name="Stajich J.E."/>
            <person name="Selbmann L."/>
        </authorList>
    </citation>
    <scope>NUCLEOTIDE SEQUENCE</scope>
    <source>
        <strain evidence="1">CCFEE 5737</strain>
    </source>
</reference>
<feature type="non-terminal residue" evidence="1">
    <location>
        <position position="1"/>
    </location>
</feature>
<protein>
    <submittedName>
        <fullName evidence="1">Uncharacterized protein</fullName>
    </submittedName>
</protein>
<comment type="caution">
    <text evidence="1">The sequence shown here is derived from an EMBL/GenBank/DDBJ whole genome shotgun (WGS) entry which is preliminary data.</text>
</comment>
<accession>A0ACC3DP41</accession>
<evidence type="ECO:0000313" key="2">
    <source>
        <dbReference type="Proteomes" id="UP001186974"/>
    </source>
</evidence>
<evidence type="ECO:0000313" key="1">
    <source>
        <dbReference type="EMBL" id="KAK3078393.1"/>
    </source>
</evidence>
<dbReference type="Proteomes" id="UP001186974">
    <property type="component" value="Unassembled WGS sequence"/>
</dbReference>